<name>A0A5D5AS47_9EURY</name>
<dbReference type="Pfam" id="PF23375">
    <property type="entry name" value="DUF7094"/>
    <property type="match status" value="1"/>
</dbReference>
<feature type="domain" description="DUF7094" evidence="3">
    <location>
        <begin position="218"/>
        <end position="325"/>
    </location>
</feature>
<feature type="compositionally biased region" description="Polar residues" evidence="1">
    <location>
        <begin position="35"/>
        <end position="57"/>
    </location>
</feature>
<feature type="domain" description="DUF7096" evidence="4">
    <location>
        <begin position="1"/>
        <end position="207"/>
    </location>
</feature>
<keyword evidence="6" id="KW-1185">Reference proteome</keyword>
<reference evidence="5 6" key="1">
    <citation type="submission" date="2019-08" db="EMBL/GenBank/DDBJ databases">
        <title>Archaea genome.</title>
        <authorList>
            <person name="Kajale S."/>
            <person name="Shouche Y."/>
            <person name="Deshpande N."/>
            <person name="Sharma A."/>
        </authorList>
    </citation>
    <scope>NUCLEOTIDE SEQUENCE [LARGE SCALE GENOMIC DNA]</scope>
    <source>
        <strain evidence="5 6">ESP3B_9</strain>
    </source>
</reference>
<dbReference type="EMBL" id="VTAW01000009">
    <property type="protein sequence ID" value="TYT62320.1"/>
    <property type="molecule type" value="Genomic_DNA"/>
</dbReference>
<dbReference type="RefSeq" id="WP_149081140.1">
    <property type="nucleotide sequence ID" value="NZ_VTAW01000009.1"/>
</dbReference>
<gene>
    <name evidence="5" type="ORF">FYC77_08860</name>
</gene>
<evidence type="ECO:0000259" key="2">
    <source>
        <dbReference type="Pfam" id="PF23374"/>
    </source>
</evidence>
<sequence length="413" mass="45108">MNSATAALLALLLVCSLPAMTLVAADSSGLAEFESSGSVQDQSPQQTPVEVDGTTNRLPIGDAGTSYTHVGTDLGTVLASSDDELRIDHEQYVIAEREFDTASPDEQAAMIEDAHDRIEERALELEEREEEIIRGHANGERSDGEAVRMLLRNYNEAVALQNALDDLNQHADMVPGYSLSNQQRDATEATLGFHRTPIRTNLALASERVDPNTEYDIRLQTSQHGYRVSILDGSTYVSETTRFDNREPHSSDQFAEIEDQTNPAFERGQELYPWASDSGSPSYPLGSGPHLVRLVLDDHHLEIYLDGGSGEVHRELQELSVSSLPVDSSQSWTNDGLEMTLNETPANGPAEVVVTDESTGDPVPATISIDDHEVGQTGVDGSRWILPPDDNYELIAETDSGTVEATVDGNWQY</sequence>
<dbReference type="Pfam" id="PF23374">
    <property type="entry name" value="Fn3_arc"/>
    <property type="match status" value="1"/>
</dbReference>
<dbReference type="Proteomes" id="UP000324104">
    <property type="component" value="Unassembled WGS sequence"/>
</dbReference>
<dbReference type="InterPro" id="IPR055520">
    <property type="entry name" value="DUF7094"/>
</dbReference>
<dbReference type="InterPro" id="IPR056397">
    <property type="entry name" value="Fn3_arc"/>
</dbReference>
<evidence type="ECO:0000313" key="6">
    <source>
        <dbReference type="Proteomes" id="UP000324104"/>
    </source>
</evidence>
<comment type="caution">
    <text evidence="5">The sequence shown here is derived from an EMBL/GenBank/DDBJ whole genome shotgun (WGS) entry which is preliminary data.</text>
</comment>
<dbReference type="Pfam" id="PF23379">
    <property type="entry name" value="DUF7096"/>
    <property type="match status" value="1"/>
</dbReference>
<feature type="domain" description="Fibronectin-III type-like" evidence="2">
    <location>
        <begin position="329"/>
        <end position="404"/>
    </location>
</feature>
<evidence type="ECO:0000259" key="4">
    <source>
        <dbReference type="Pfam" id="PF23379"/>
    </source>
</evidence>
<evidence type="ECO:0000259" key="3">
    <source>
        <dbReference type="Pfam" id="PF23375"/>
    </source>
</evidence>
<dbReference type="AlphaFoldDB" id="A0A5D5AS47"/>
<evidence type="ECO:0000313" key="5">
    <source>
        <dbReference type="EMBL" id="TYT62320.1"/>
    </source>
</evidence>
<evidence type="ECO:0000256" key="1">
    <source>
        <dbReference type="SAM" id="MobiDB-lite"/>
    </source>
</evidence>
<feature type="region of interest" description="Disordered" evidence="1">
    <location>
        <begin position="34"/>
        <end position="64"/>
    </location>
</feature>
<proteinExistence type="predicted"/>
<dbReference type="InterPro" id="IPR055522">
    <property type="entry name" value="DUF7096"/>
</dbReference>
<accession>A0A5D5AS47</accession>
<organism evidence="5 6">
    <name type="scientific">Natrialba swarupiae</name>
    <dbReference type="NCBI Taxonomy" id="2448032"/>
    <lineage>
        <taxon>Archaea</taxon>
        <taxon>Methanobacteriati</taxon>
        <taxon>Methanobacteriota</taxon>
        <taxon>Stenosarchaea group</taxon>
        <taxon>Halobacteria</taxon>
        <taxon>Halobacteriales</taxon>
        <taxon>Natrialbaceae</taxon>
        <taxon>Natrialba</taxon>
    </lineage>
</organism>
<protein>
    <submittedName>
        <fullName evidence="5">Uncharacterized protein</fullName>
    </submittedName>
</protein>